<sequence length="125" mass="13177">MNKKIFQLSLISLGLVHLSACDLFGGDDKNTPPEIVTAIEASIGERSFLSGGVTISDSDGSISSRTIKQTSGPDVIDLTLGDSSLSFTAPEVTEDTKVAFLITATDDDGDKAEKEVSVTIKQINK</sequence>
<dbReference type="Proteomes" id="UP000016521">
    <property type="component" value="Chromosome II"/>
</dbReference>
<protein>
    <recommendedName>
        <fullName evidence="3">Cadherin repeat domain-containing protein</fullName>
    </recommendedName>
</protein>
<organism evidence="1 2">
    <name type="scientific">Pseudoalteromonas piscicida</name>
    <dbReference type="NCBI Taxonomy" id="43662"/>
    <lineage>
        <taxon>Bacteria</taxon>
        <taxon>Pseudomonadati</taxon>
        <taxon>Pseudomonadota</taxon>
        <taxon>Gammaproteobacteria</taxon>
        <taxon>Alteromonadales</taxon>
        <taxon>Pseudoalteromonadaceae</taxon>
        <taxon>Pseudoalteromonas</taxon>
    </lineage>
</organism>
<name>A0ABM6NLH2_PSEO7</name>
<evidence type="ECO:0008006" key="3">
    <source>
        <dbReference type="Google" id="ProtNLM"/>
    </source>
</evidence>
<evidence type="ECO:0000313" key="2">
    <source>
        <dbReference type="Proteomes" id="UP000016521"/>
    </source>
</evidence>
<gene>
    <name evidence="1" type="ORF">PPIS_b0271</name>
</gene>
<dbReference type="RefSeq" id="WP_010375719.1">
    <property type="nucleotide sequence ID" value="NZ_CP011925.1"/>
</dbReference>
<reference evidence="1 2" key="1">
    <citation type="submission" date="2015-06" db="EMBL/GenBank/DDBJ databases">
        <authorList>
            <person name="Xie B.-B."/>
            <person name="Rong J.-C."/>
            <person name="Qin Q.-L."/>
            <person name="Zhang Y.-Z."/>
        </authorList>
    </citation>
    <scope>NUCLEOTIDE SEQUENCE [LARGE SCALE GENOMIC DNA]</scope>
    <source>
        <strain evidence="1 2">JCM 20779</strain>
    </source>
</reference>
<dbReference type="EMBL" id="CP011925">
    <property type="protein sequence ID" value="ATD09462.1"/>
    <property type="molecule type" value="Genomic_DNA"/>
</dbReference>
<evidence type="ECO:0000313" key="1">
    <source>
        <dbReference type="EMBL" id="ATD09462.1"/>
    </source>
</evidence>
<dbReference type="Gene3D" id="2.60.40.3010">
    <property type="match status" value="1"/>
</dbReference>
<keyword evidence="2" id="KW-1185">Reference proteome</keyword>
<accession>A0ABM6NLH2</accession>
<proteinExistence type="predicted"/>